<dbReference type="Proteomes" id="UP001629260">
    <property type="component" value="Unassembled WGS sequence"/>
</dbReference>
<evidence type="ECO:0000313" key="1">
    <source>
        <dbReference type="EMBL" id="MFL9829717.1"/>
    </source>
</evidence>
<name>A0ABW8XQS4_9FLAO</name>
<evidence type="ECO:0000313" key="2">
    <source>
        <dbReference type="Proteomes" id="UP001629260"/>
    </source>
</evidence>
<protein>
    <recommendedName>
        <fullName evidence="3">Bacteroides conjugative transposon TraI-like protein</fullName>
    </recommendedName>
</protein>
<evidence type="ECO:0008006" key="3">
    <source>
        <dbReference type="Google" id="ProtNLM"/>
    </source>
</evidence>
<proteinExistence type="predicted"/>
<dbReference type="EMBL" id="JBELQA010000001">
    <property type="protein sequence ID" value="MFL9829717.1"/>
    <property type="molecule type" value="Genomic_DNA"/>
</dbReference>
<sequence length="209" mass="24283">MKKLLLLIFFTGLVMEDMQAQRKQRKVLLQQIAALKVYIDAAQKGYSIARKGLNTIGDLKRGDFKLHTDYLNSLKKVNPKIKKYSQVAEIIDLQLKIIKGYSRTYTYLREGDLFHGDELAYIKRVYGRLIADCDDTVDELITVTTDGQLEMKDDERIKRIDRLYYTMMANYSFFQNFTNQAKLLHLSRAKENKEAHNSLVLYGILKDGL</sequence>
<gene>
    <name evidence="1" type="ORF">ABS764_02535</name>
</gene>
<reference evidence="1 2" key="1">
    <citation type="submission" date="2024-06" db="EMBL/GenBank/DDBJ databases">
        <authorList>
            <person name="Kaempfer P."/>
            <person name="Viver T."/>
        </authorList>
    </citation>
    <scope>NUCLEOTIDE SEQUENCE [LARGE SCALE GENOMIC DNA]</scope>
    <source>
        <strain evidence="1 2">ST-87</strain>
    </source>
</reference>
<comment type="caution">
    <text evidence="1">The sequence shown here is derived from an EMBL/GenBank/DDBJ whole genome shotgun (WGS) entry which is preliminary data.</text>
</comment>
<dbReference type="RefSeq" id="WP_408079632.1">
    <property type="nucleotide sequence ID" value="NZ_JBELQA010000001.1"/>
</dbReference>
<organism evidence="1 2">
    <name type="scientific">Flavobacterium plantiphilum</name>
    <dbReference type="NCBI Taxonomy" id="3163297"/>
    <lineage>
        <taxon>Bacteria</taxon>
        <taxon>Pseudomonadati</taxon>
        <taxon>Bacteroidota</taxon>
        <taxon>Flavobacteriia</taxon>
        <taxon>Flavobacteriales</taxon>
        <taxon>Flavobacteriaceae</taxon>
        <taxon>Flavobacterium</taxon>
    </lineage>
</organism>
<keyword evidence="2" id="KW-1185">Reference proteome</keyword>
<accession>A0ABW8XQS4</accession>